<evidence type="ECO:0000256" key="1">
    <source>
        <dbReference type="ARBA" id="ARBA00007905"/>
    </source>
</evidence>
<keyword evidence="9" id="KW-1185">Reference proteome</keyword>
<evidence type="ECO:0000256" key="6">
    <source>
        <dbReference type="PIRSR" id="PIRSR000097-3"/>
    </source>
</evidence>
<dbReference type="InterPro" id="IPR023210">
    <property type="entry name" value="NADP_OxRdtase_dom"/>
</dbReference>
<dbReference type="FunFam" id="3.20.20.100:FF:000002">
    <property type="entry name" value="2,5-diketo-D-gluconic acid reductase A"/>
    <property type="match status" value="1"/>
</dbReference>
<evidence type="ECO:0000256" key="3">
    <source>
        <dbReference type="ARBA" id="ARBA00023002"/>
    </source>
</evidence>
<protein>
    <submittedName>
        <fullName evidence="8">2,5-diketo-D-gluconate reductase A</fullName>
        <ecNumber evidence="8">1.1.1.274</ecNumber>
    </submittedName>
</protein>
<dbReference type="OrthoDB" id="9804790at2"/>
<evidence type="ECO:0000313" key="9">
    <source>
        <dbReference type="Proteomes" id="UP000035763"/>
    </source>
</evidence>
<keyword evidence="3 8" id="KW-0560">Oxidoreductase</keyword>
<feature type="binding site" evidence="5">
    <location>
        <position position="111"/>
    </location>
    <ligand>
        <name>substrate</name>
    </ligand>
</feature>
<dbReference type="Proteomes" id="UP000035763">
    <property type="component" value="Unassembled WGS sequence"/>
</dbReference>
<dbReference type="PANTHER" id="PTHR43827:SF3">
    <property type="entry name" value="NADP-DEPENDENT OXIDOREDUCTASE DOMAIN-CONTAINING PROTEIN"/>
    <property type="match status" value="1"/>
</dbReference>
<dbReference type="InterPro" id="IPR018170">
    <property type="entry name" value="Aldo/ket_reductase_CS"/>
</dbReference>
<name>W6K1R4_9MICO</name>
<accession>W6K1R4</accession>
<dbReference type="EMBL" id="CAJA01000055">
    <property type="protein sequence ID" value="CCH72254.1"/>
    <property type="molecule type" value="Genomic_DNA"/>
</dbReference>
<dbReference type="AlphaFoldDB" id="W6K1R4"/>
<reference evidence="8 9" key="1">
    <citation type="journal article" date="2013" name="ISME J.">
        <title>A metabolic model for members of the genus Tetrasphaera involved in enhanced biological phosphorus removal.</title>
        <authorList>
            <person name="Kristiansen R."/>
            <person name="Nguyen H.T.T."/>
            <person name="Saunders A.M."/>
            <person name="Nielsen J.L."/>
            <person name="Wimmer R."/>
            <person name="Le V.Q."/>
            <person name="McIlroy S.J."/>
            <person name="Petrovski S."/>
            <person name="Seviour R.J."/>
            <person name="Calteau A."/>
            <person name="Nielsen K.L."/>
            <person name="Nielsen P.H."/>
        </authorList>
    </citation>
    <scope>NUCLEOTIDE SEQUENCE [LARGE SCALE GENOMIC DNA]</scope>
    <source>
        <strain evidence="8 9">Ben110</strain>
    </source>
</reference>
<dbReference type="PROSITE" id="PS00063">
    <property type="entry name" value="ALDOKETO_REDUCTASE_3"/>
    <property type="match status" value="1"/>
</dbReference>
<feature type="active site" description="Proton donor" evidence="4">
    <location>
        <position position="53"/>
    </location>
</feature>
<dbReference type="STRING" id="1193182.BN11_1480011"/>
<gene>
    <name evidence="8" type="primary">dkgA</name>
    <name evidence="8" type="ORF">BN11_1480011</name>
</gene>
<comment type="similarity">
    <text evidence="1">Belongs to the aldo/keto reductase family.</text>
</comment>
<dbReference type="PRINTS" id="PR00069">
    <property type="entry name" value="ALDKETRDTASE"/>
</dbReference>
<evidence type="ECO:0000259" key="7">
    <source>
        <dbReference type="Pfam" id="PF00248"/>
    </source>
</evidence>
<sequence>MPVPTVDLSAPDGPVAIPQLGFGVWQVPDDEARTAIEIALRDGYRHIDTARLYHNEEGTGAAIAASGIPRDQVFVTTKLWNDDQGRGRTEAAFEGSLGRLGMDYVDLFLIHWPAPAHGLYAETWEILLELRDSGRTRAAGVSNFQPAHLEAAHARTGEWPALNQIELHPYLQQKELRAFHAEHGIVTEAWSPLASGKEVMDDPVIRGIAEKHGCTPAQAIIAWHLAIGNVVIPKSVTPARIAENFAALDVALDADDLAAIDGLDRGMRTGPHPDEFSGDPQ</sequence>
<evidence type="ECO:0000313" key="8">
    <source>
        <dbReference type="EMBL" id="CCH72254.1"/>
    </source>
</evidence>
<proteinExistence type="inferred from homology"/>
<dbReference type="PIRSF" id="PIRSF000097">
    <property type="entry name" value="AKR"/>
    <property type="match status" value="1"/>
</dbReference>
<dbReference type="GO" id="GO:0050580">
    <property type="term" value="F:2,5-didehydrogluconate reductase activity"/>
    <property type="evidence" value="ECO:0007669"/>
    <property type="project" value="UniProtKB-EC"/>
</dbReference>
<evidence type="ECO:0000256" key="5">
    <source>
        <dbReference type="PIRSR" id="PIRSR000097-2"/>
    </source>
</evidence>
<dbReference type="EC" id="1.1.1.274" evidence="8"/>
<evidence type="ECO:0000256" key="4">
    <source>
        <dbReference type="PIRSR" id="PIRSR000097-1"/>
    </source>
</evidence>
<evidence type="ECO:0000256" key="2">
    <source>
        <dbReference type="ARBA" id="ARBA00022857"/>
    </source>
</evidence>
<feature type="site" description="Lowers pKa of active site Tyr" evidence="6">
    <location>
        <position position="78"/>
    </location>
</feature>
<dbReference type="PANTHER" id="PTHR43827">
    <property type="entry name" value="2,5-DIKETO-D-GLUCONIC ACID REDUCTASE"/>
    <property type="match status" value="1"/>
</dbReference>
<dbReference type="InterPro" id="IPR036812">
    <property type="entry name" value="NAD(P)_OxRdtase_dom_sf"/>
</dbReference>
<dbReference type="Pfam" id="PF00248">
    <property type="entry name" value="Aldo_ket_red"/>
    <property type="match status" value="1"/>
</dbReference>
<comment type="caution">
    <text evidence="8">The sequence shown here is derived from an EMBL/GenBank/DDBJ whole genome shotgun (WGS) entry which is preliminary data.</text>
</comment>
<dbReference type="Gene3D" id="3.20.20.100">
    <property type="entry name" value="NADP-dependent oxidoreductase domain"/>
    <property type="match status" value="1"/>
</dbReference>
<dbReference type="RefSeq" id="WP_048697486.1">
    <property type="nucleotide sequence ID" value="NZ_HG764815.1"/>
</dbReference>
<organism evidence="8 9">
    <name type="scientific">Nostocoides australiense Ben110</name>
    <dbReference type="NCBI Taxonomy" id="1193182"/>
    <lineage>
        <taxon>Bacteria</taxon>
        <taxon>Bacillati</taxon>
        <taxon>Actinomycetota</taxon>
        <taxon>Actinomycetes</taxon>
        <taxon>Micrococcales</taxon>
        <taxon>Intrasporangiaceae</taxon>
        <taxon>Nostocoides</taxon>
    </lineage>
</organism>
<feature type="domain" description="NADP-dependent oxidoreductase" evidence="7">
    <location>
        <begin position="20"/>
        <end position="264"/>
    </location>
</feature>
<dbReference type="InterPro" id="IPR020471">
    <property type="entry name" value="AKR"/>
</dbReference>
<keyword evidence="2" id="KW-0521">NADP</keyword>
<dbReference type="SUPFAM" id="SSF51430">
    <property type="entry name" value="NAD(P)-linked oxidoreductase"/>
    <property type="match status" value="1"/>
</dbReference>